<dbReference type="PANTHER" id="PTHR13034:SF2">
    <property type="entry name" value="DYNACTIN SUBUNIT 4"/>
    <property type="match status" value="1"/>
</dbReference>
<evidence type="ECO:0000256" key="11">
    <source>
        <dbReference type="ARBA" id="ARBA00034776"/>
    </source>
</evidence>
<evidence type="ECO:0000256" key="1">
    <source>
        <dbReference type="ARBA" id="ARBA00004300"/>
    </source>
</evidence>
<protein>
    <recommendedName>
        <fullName evidence="12">Dynactin subunit 4</fullName>
    </recommendedName>
</protein>
<dbReference type="EMBL" id="JADGJH010000001">
    <property type="protein sequence ID" value="KAJ3143206.1"/>
    <property type="molecule type" value="Genomic_DNA"/>
</dbReference>
<organism evidence="15 16">
    <name type="scientific">Physocladia obscura</name>
    <dbReference type="NCBI Taxonomy" id="109957"/>
    <lineage>
        <taxon>Eukaryota</taxon>
        <taxon>Fungi</taxon>
        <taxon>Fungi incertae sedis</taxon>
        <taxon>Chytridiomycota</taxon>
        <taxon>Chytridiomycota incertae sedis</taxon>
        <taxon>Chytridiomycetes</taxon>
        <taxon>Chytridiales</taxon>
        <taxon>Chytriomycetaceae</taxon>
        <taxon>Physocladia</taxon>
    </lineage>
</organism>
<dbReference type="AlphaFoldDB" id="A0AAD5XHP8"/>
<dbReference type="Proteomes" id="UP001211907">
    <property type="component" value="Unassembled WGS sequence"/>
</dbReference>
<dbReference type="PANTHER" id="PTHR13034">
    <property type="entry name" value="DYNACTIN P62 SUBUNIT"/>
    <property type="match status" value="1"/>
</dbReference>
<dbReference type="GO" id="GO:0001725">
    <property type="term" value="C:stress fiber"/>
    <property type="evidence" value="ECO:0007669"/>
    <property type="project" value="UniProtKB-SubCell"/>
</dbReference>
<evidence type="ECO:0000256" key="7">
    <source>
        <dbReference type="ARBA" id="ARBA00022843"/>
    </source>
</evidence>
<evidence type="ECO:0000256" key="4">
    <source>
        <dbReference type="ARBA" id="ARBA00022490"/>
    </source>
</evidence>
<keyword evidence="6" id="KW-0597">Phosphoprotein</keyword>
<evidence type="ECO:0000256" key="9">
    <source>
        <dbReference type="ARBA" id="ARBA00023054"/>
    </source>
</evidence>
<gene>
    <name evidence="15" type="ORF">HK100_000005</name>
</gene>
<evidence type="ECO:0000256" key="6">
    <source>
        <dbReference type="ARBA" id="ARBA00022553"/>
    </source>
</evidence>
<accession>A0AAD5XHP8</accession>
<dbReference type="GO" id="GO:0005869">
    <property type="term" value="C:dynactin complex"/>
    <property type="evidence" value="ECO:0007669"/>
    <property type="project" value="InterPro"/>
</dbReference>
<keyword evidence="8" id="KW-0007">Acetylation</keyword>
<comment type="subcellular location">
    <subcellularLocation>
        <location evidence="1">Cytoplasm</location>
        <location evidence="1">Cytoskeleton</location>
        <location evidence="1">Microtubule organizing center</location>
        <location evidence="1">Centrosome</location>
    </subcellularLocation>
    <subcellularLocation>
        <location evidence="2">Cytoplasm</location>
        <location evidence="2">Cytoskeleton</location>
        <location evidence="2">Stress fiber</location>
    </subcellularLocation>
    <subcellularLocation>
        <location evidence="3">Cytoplasm</location>
        <location evidence="3">Myofibril</location>
    </subcellularLocation>
</comment>
<evidence type="ECO:0000256" key="8">
    <source>
        <dbReference type="ARBA" id="ARBA00022990"/>
    </source>
</evidence>
<keyword evidence="10" id="KW-0206">Cytoskeleton</keyword>
<comment type="caution">
    <text evidence="15">The sequence shown here is derived from an EMBL/GenBank/DDBJ whole genome shotgun (WGS) entry which is preliminary data.</text>
</comment>
<evidence type="ECO:0000256" key="12">
    <source>
        <dbReference type="ARBA" id="ARBA00034864"/>
    </source>
</evidence>
<comment type="subunit">
    <text evidence="13">Subunit of dynactin, a multiprotein complex part of a tripartite complex with dynein and a adapter, such as BICDL1, BICD2 or HOOK3. The dynactin complex is built around ACTR1A/ACTB filament and consists of an actin-related filament composed of a shoulder domain, a pointed end and a barbed end. Its length is defined by its flexible shoulder domain. The soulder is composed of 2 DCTN1 subunits, 4 DCTN2 and 2 DCTN3. The 4 DCNT2 (via N-terminus) bind the ACTR1A filament and act as molecular rulers to determine the length. The pointed end is important for binding dynein-dynactin cargo adapters. Consists of 4 subunits: ACTR10, DCNT4, DCTN5 and DCTN6. The barbed end is composed of a CAPZA1:CAPZB heterodimers, which binds ACTR1A/ACTB filament and dynactin and stabilizes dynactin. Interacts with ATP7B, but not ATP7A, in a copper-dependent manner. Interacts with ANK2; this interaction is required for localization at costameres. Interacts with N4BP2L1.</text>
</comment>
<name>A0AAD5XHP8_9FUNG</name>
<evidence type="ECO:0000256" key="13">
    <source>
        <dbReference type="ARBA" id="ARBA00093507"/>
    </source>
</evidence>
<evidence type="ECO:0000256" key="14">
    <source>
        <dbReference type="SAM" id="MobiDB-lite"/>
    </source>
</evidence>
<keyword evidence="7" id="KW-0832">Ubl conjugation</keyword>
<keyword evidence="16" id="KW-1185">Reference proteome</keyword>
<keyword evidence="5" id="KW-1017">Isopeptide bond</keyword>
<reference evidence="15" key="1">
    <citation type="submission" date="2020-05" db="EMBL/GenBank/DDBJ databases">
        <title>Phylogenomic resolution of chytrid fungi.</title>
        <authorList>
            <person name="Stajich J.E."/>
            <person name="Amses K."/>
            <person name="Simmons R."/>
            <person name="Seto K."/>
            <person name="Myers J."/>
            <person name="Bonds A."/>
            <person name="Quandt C.A."/>
            <person name="Barry K."/>
            <person name="Liu P."/>
            <person name="Grigoriev I."/>
            <person name="Longcore J.E."/>
            <person name="James T.Y."/>
        </authorList>
    </citation>
    <scope>NUCLEOTIDE SEQUENCE</scope>
    <source>
        <strain evidence="15">JEL0513</strain>
    </source>
</reference>
<feature type="compositionally biased region" description="Low complexity" evidence="14">
    <location>
        <begin position="96"/>
        <end position="112"/>
    </location>
</feature>
<keyword evidence="9" id="KW-0175">Coiled coil</keyword>
<proteinExistence type="inferred from homology"/>
<evidence type="ECO:0000313" key="15">
    <source>
        <dbReference type="EMBL" id="KAJ3143206.1"/>
    </source>
</evidence>
<sequence>MEEDRRDVAEFNSLRAHYEAIVGRATAAASASAAAASGASATANPATASFAGSLASSSVADLFRSSAISLPPSLLANIPSLASLNKSSLPLQSAFNANSNLSDPNNPNNPNPQKDYISKFKFSSVKEMDLLEDMINLNLDDATSLSQRFRQLDDQPRFQKSILPQRILLRTKKTKRCKDCNNVLVKPEQKAQLAKFSIKRFAIDNIPNITIAHPAPIVEPGQTATILLKFTNPQPFPMQVMLASLPALNGDETDEAVDSMITVIAPLFVLEGFNELVDFDDDKIRSVKPKLEVGVVEKKNNWAIVSLDVAVGMNFDRASRLEFPLLVKYSVAQHGPRVPLPGKETKTVSFWAVVSLKKMRTRIFERYARFMMRYPLGSQCLVAGALWSAGDILSQKITANHKDNKLHAIDWKRVAIMTSYGFFIAGPLYTFWYRSLDRTVEPLVKRALKALGRTQSLESKRQMVWNVALAKGETLPIVITFSSMKEPRS</sequence>
<evidence type="ECO:0000256" key="5">
    <source>
        <dbReference type="ARBA" id="ARBA00022499"/>
    </source>
</evidence>
<dbReference type="InterPro" id="IPR008603">
    <property type="entry name" value="DCTN4"/>
</dbReference>
<evidence type="ECO:0000256" key="10">
    <source>
        <dbReference type="ARBA" id="ARBA00023212"/>
    </source>
</evidence>
<keyword evidence="4" id="KW-0963">Cytoplasm</keyword>
<evidence type="ECO:0000313" key="16">
    <source>
        <dbReference type="Proteomes" id="UP001211907"/>
    </source>
</evidence>
<comment type="similarity">
    <text evidence="11">Belongs to the dynactin subunit 4 family.</text>
</comment>
<dbReference type="Pfam" id="PF05502">
    <property type="entry name" value="Dynactin_p62"/>
    <property type="match status" value="1"/>
</dbReference>
<feature type="region of interest" description="Disordered" evidence="14">
    <location>
        <begin position="95"/>
        <end position="114"/>
    </location>
</feature>
<evidence type="ECO:0000256" key="3">
    <source>
        <dbReference type="ARBA" id="ARBA00004657"/>
    </source>
</evidence>
<evidence type="ECO:0000256" key="2">
    <source>
        <dbReference type="ARBA" id="ARBA00004529"/>
    </source>
</evidence>